<dbReference type="InterPro" id="IPR000835">
    <property type="entry name" value="HTH_MarR-typ"/>
</dbReference>
<dbReference type="AlphaFoldDB" id="A0A417YSA4"/>
<keyword evidence="2" id="KW-0238">DNA-binding</keyword>
<keyword evidence="6" id="KW-1185">Reference proteome</keyword>
<feature type="domain" description="HTH marR-type" evidence="4">
    <location>
        <begin position="1"/>
        <end position="141"/>
    </location>
</feature>
<dbReference type="RefSeq" id="WP_118921992.1">
    <property type="nucleotide sequence ID" value="NZ_QWEG01000009.1"/>
</dbReference>
<proteinExistence type="predicted"/>
<gene>
    <name evidence="5" type="ORF">D1B31_14795</name>
</gene>
<dbReference type="Gene3D" id="1.10.10.10">
    <property type="entry name" value="Winged helix-like DNA-binding domain superfamily/Winged helix DNA-binding domain"/>
    <property type="match status" value="1"/>
</dbReference>
<dbReference type="CDD" id="cd00090">
    <property type="entry name" value="HTH_ARSR"/>
    <property type="match status" value="1"/>
</dbReference>
<evidence type="ECO:0000256" key="3">
    <source>
        <dbReference type="ARBA" id="ARBA00023163"/>
    </source>
</evidence>
<dbReference type="PROSITE" id="PS50995">
    <property type="entry name" value="HTH_MARR_2"/>
    <property type="match status" value="1"/>
</dbReference>
<dbReference type="GO" id="GO:0003700">
    <property type="term" value="F:DNA-binding transcription factor activity"/>
    <property type="evidence" value="ECO:0007669"/>
    <property type="project" value="InterPro"/>
</dbReference>
<dbReference type="InterPro" id="IPR011991">
    <property type="entry name" value="ArsR-like_HTH"/>
</dbReference>
<dbReference type="OrthoDB" id="3254893at2"/>
<evidence type="ECO:0000313" key="6">
    <source>
        <dbReference type="Proteomes" id="UP000284416"/>
    </source>
</evidence>
<dbReference type="InterPro" id="IPR036390">
    <property type="entry name" value="WH_DNA-bd_sf"/>
</dbReference>
<reference evidence="5 6" key="1">
    <citation type="journal article" date="2017" name="Int. J. Syst. Evol. Microbiol.">
        <title>Bacillus notoginsengisoli sp. nov., a novel bacterium isolated from the rhizosphere of Panax notoginseng.</title>
        <authorList>
            <person name="Zhang M.Y."/>
            <person name="Cheng J."/>
            <person name="Cai Y."/>
            <person name="Zhang T.Y."/>
            <person name="Wu Y.Y."/>
            <person name="Manikprabhu D."/>
            <person name="Li W.J."/>
            <person name="Zhang Y.X."/>
        </authorList>
    </citation>
    <scope>NUCLEOTIDE SEQUENCE [LARGE SCALE GENOMIC DNA]</scope>
    <source>
        <strain evidence="5 6">JCM 30743</strain>
    </source>
</reference>
<keyword evidence="1" id="KW-0805">Transcription regulation</keyword>
<dbReference type="GO" id="GO:0003677">
    <property type="term" value="F:DNA binding"/>
    <property type="evidence" value="ECO:0007669"/>
    <property type="project" value="UniProtKB-KW"/>
</dbReference>
<dbReference type="PANTHER" id="PTHR42756">
    <property type="entry name" value="TRANSCRIPTIONAL REGULATOR, MARR"/>
    <property type="match status" value="1"/>
</dbReference>
<evidence type="ECO:0000313" key="5">
    <source>
        <dbReference type="EMBL" id="RHW38183.1"/>
    </source>
</evidence>
<dbReference type="SUPFAM" id="SSF46785">
    <property type="entry name" value="Winged helix' DNA-binding domain"/>
    <property type="match status" value="1"/>
</dbReference>
<keyword evidence="3" id="KW-0804">Transcription</keyword>
<dbReference type="SMART" id="SM00347">
    <property type="entry name" value="HTH_MARR"/>
    <property type="match status" value="1"/>
</dbReference>
<comment type="caution">
    <text evidence="5">The sequence shown here is derived from an EMBL/GenBank/DDBJ whole genome shotgun (WGS) entry which is preliminary data.</text>
</comment>
<evidence type="ECO:0000256" key="2">
    <source>
        <dbReference type="ARBA" id="ARBA00023125"/>
    </source>
</evidence>
<accession>A0A417YSA4</accession>
<dbReference type="Proteomes" id="UP000284416">
    <property type="component" value="Unassembled WGS sequence"/>
</dbReference>
<dbReference type="PRINTS" id="PR00598">
    <property type="entry name" value="HTHMARR"/>
</dbReference>
<name>A0A417YSA4_9BACI</name>
<sequence length="153" mass="17580">MDLQTIQKLIDRYIAVSFSVNKKGESMLKEQIGSDLTNDQHYMLRYIRQSGECTSTELAEVFEVNKSAITAIITRLSDKGLVKRKRDEADRRVVYLTLTEEGMDLFEKTEQRIHALVESIITKFELDEITSFIDTYEKLSGILTDLAHNQLGE</sequence>
<dbReference type="EMBL" id="QWEG01000009">
    <property type="protein sequence ID" value="RHW38183.1"/>
    <property type="molecule type" value="Genomic_DNA"/>
</dbReference>
<dbReference type="PANTHER" id="PTHR42756:SF1">
    <property type="entry name" value="TRANSCRIPTIONAL REPRESSOR OF EMRAB OPERON"/>
    <property type="match status" value="1"/>
</dbReference>
<organism evidence="5 6">
    <name type="scientific">Neobacillus notoginsengisoli</name>
    <dbReference type="NCBI Taxonomy" id="1578198"/>
    <lineage>
        <taxon>Bacteria</taxon>
        <taxon>Bacillati</taxon>
        <taxon>Bacillota</taxon>
        <taxon>Bacilli</taxon>
        <taxon>Bacillales</taxon>
        <taxon>Bacillaceae</taxon>
        <taxon>Neobacillus</taxon>
    </lineage>
</organism>
<dbReference type="InterPro" id="IPR036388">
    <property type="entry name" value="WH-like_DNA-bd_sf"/>
</dbReference>
<evidence type="ECO:0000259" key="4">
    <source>
        <dbReference type="PROSITE" id="PS50995"/>
    </source>
</evidence>
<protein>
    <submittedName>
        <fullName evidence="5">MarR family transcriptional regulator</fullName>
    </submittedName>
</protein>
<dbReference type="Pfam" id="PF01047">
    <property type="entry name" value="MarR"/>
    <property type="match status" value="1"/>
</dbReference>
<evidence type="ECO:0000256" key="1">
    <source>
        <dbReference type="ARBA" id="ARBA00023015"/>
    </source>
</evidence>